<dbReference type="EMBL" id="KQ992326">
    <property type="protein sequence ID" value="KZV50842.1"/>
    <property type="molecule type" value="Genomic_DNA"/>
</dbReference>
<name>A0A2Z7CUS4_9LAMI</name>
<feature type="compositionally biased region" description="Basic and acidic residues" evidence="1">
    <location>
        <begin position="176"/>
        <end position="185"/>
    </location>
</feature>
<feature type="region of interest" description="Disordered" evidence="1">
    <location>
        <begin position="173"/>
        <end position="200"/>
    </location>
</feature>
<keyword evidence="3" id="KW-1185">Reference proteome</keyword>
<evidence type="ECO:0000313" key="3">
    <source>
        <dbReference type="Proteomes" id="UP000250235"/>
    </source>
</evidence>
<feature type="region of interest" description="Disordered" evidence="1">
    <location>
        <begin position="229"/>
        <end position="249"/>
    </location>
</feature>
<protein>
    <submittedName>
        <fullName evidence="2">Pentatricopeptide repeat-containing protein mitochondrial-like</fullName>
    </submittedName>
</protein>
<sequence length="335" mass="36526">MIIYPSAYSYPINLSARASEIINNTIQVFFDSVLGMYHEGMVSMFKALLASGLSEFLGCSSAIYEAALVEFFHNASVRDGMVVSTVQGKPIAILEELFAGKSWLTGADCCLIFQGYAATRQAKGYAVQISVLLKNAPDLELGESKDFPPLKILTAKIVGTYIAKNKNIHVDEDEPAVEKPAEKKKAVSKKRPATTVEATGVKKKRTTVGRAAPVEKEMAMVRVVQDVEPLSPVPAPTPKSQRRRAPKRKLVLPTGSDDEIVDTESDVETIVKQQRANMTADDVDKIIDEVISETAQMETDVEEPSLTISDDTVVEVTKRSTAVNDEDDNLDGAEN</sequence>
<dbReference type="Proteomes" id="UP000250235">
    <property type="component" value="Unassembled WGS sequence"/>
</dbReference>
<evidence type="ECO:0000313" key="2">
    <source>
        <dbReference type="EMBL" id="KZV50842.1"/>
    </source>
</evidence>
<feature type="compositionally biased region" description="Basic residues" evidence="1">
    <location>
        <begin position="240"/>
        <end position="249"/>
    </location>
</feature>
<proteinExistence type="predicted"/>
<evidence type="ECO:0000256" key="1">
    <source>
        <dbReference type="SAM" id="MobiDB-lite"/>
    </source>
</evidence>
<gene>
    <name evidence="2" type="ORF">F511_20996</name>
</gene>
<accession>A0A2Z7CUS4</accession>
<dbReference type="AlphaFoldDB" id="A0A2Z7CUS4"/>
<organism evidence="2 3">
    <name type="scientific">Dorcoceras hygrometricum</name>
    <dbReference type="NCBI Taxonomy" id="472368"/>
    <lineage>
        <taxon>Eukaryota</taxon>
        <taxon>Viridiplantae</taxon>
        <taxon>Streptophyta</taxon>
        <taxon>Embryophyta</taxon>
        <taxon>Tracheophyta</taxon>
        <taxon>Spermatophyta</taxon>
        <taxon>Magnoliopsida</taxon>
        <taxon>eudicotyledons</taxon>
        <taxon>Gunneridae</taxon>
        <taxon>Pentapetalae</taxon>
        <taxon>asterids</taxon>
        <taxon>lamiids</taxon>
        <taxon>Lamiales</taxon>
        <taxon>Gesneriaceae</taxon>
        <taxon>Didymocarpoideae</taxon>
        <taxon>Trichosporeae</taxon>
        <taxon>Loxocarpinae</taxon>
        <taxon>Dorcoceras</taxon>
    </lineage>
</organism>
<reference evidence="2 3" key="1">
    <citation type="journal article" date="2015" name="Proc. Natl. Acad. Sci. U.S.A.">
        <title>The resurrection genome of Boea hygrometrica: A blueprint for survival of dehydration.</title>
        <authorList>
            <person name="Xiao L."/>
            <person name="Yang G."/>
            <person name="Zhang L."/>
            <person name="Yang X."/>
            <person name="Zhao S."/>
            <person name="Ji Z."/>
            <person name="Zhou Q."/>
            <person name="Hu M."/>
            <person name="Wang Y."/>
            <person name="Chen M."/>
            <person name="Xu Y."/>
            <person name="Jin H."/>
            <person name="Xiao X."/>
            <person name="Hu G."/>
            <person name="Bao F."/>
            <person name="Hu Y."/>
            <person name="Wan P."/>
            <person name="Li L."/>
            <person name="Deng X."/>
            <person name="Kuang T."/>
            <person name="Xiang C."/>
            <person name="Zhu J.K."/>
            <person name="Oliver M.J."/>
            <person name="He Y."/>
        </authorList>
    </citation>
    <scope>NUCLEOTIDE SEQUENCE [LARGE SCALE GENOMIC DNA]</scope>
    <source>
        <strain evidence="3">cv. XS01</strain>
    </source>
</reference>